<keyword evidence="3" id="KW-1003">Cell membrane</keyword>
<feature type="transmembrane region" description="Helical" evidence="8">
    <location>
        <begin position="381"/>
        <end position="402"/>
    </location>
</feature>
<protein>
    <submittedName>
        <fullName evidence="9">MATE family drug/sodium antiporter</fullName>
    </submittedName>
</protein>
<evidence type="ECO:0000256" key="1">
    <source>
        <dbReference type="ARBA" id="ARBA00004651"/>
    </source>
</evidence>
<dbReference type="PIRSF" id="PIRSF006603">
    <property type="entry name" value="DinF"/>
    <property type="match status" value="1"/>
</dbReference>
<feature type="transmembrane region" description="Helical" evidence="8">
    <location>
        <begin position="188"/>
        <end position="208"/>
    </location>
</feature>
<dbReference type="PANTHER" id="PTHR43549">
    <property type="entry name" value="MULTIDRUG RESISTANCE PROTEIN YPNP-RELATED"/>
    <property type="match status" value="1"/>
</dbReference>
<evidence type="ECO:0000256" key="4">
    <source>
        <dbReference type="ARBA" id="ARBA00022692"/>
    </source>
</evidence>
<dbReference type="Proteomes" id="UP000033111">
    <property type="component" value="Chromosome"/>
</dbReference>
<gene>
    <name evidence="9" type="ORF">MSSIT_1139</name>
</gene>
<dbReference type="GO" id="GO:0042910">
    <property type="term" value="F:xenobiotic transmembrane transporter activity"/>
    <property type="evidence" value="ECO:0007669"/>
    <property type="project" value="InterPro"/>
</dbReference>
<organism evidence="9 10">
    <name type="scientific">Methanosarcina siciliae T4/M</name>
    <dbReference type="NCBI Taxonomy" id="1434120"/>
    <lineage>
        <taxon>Archaea</taxon>
        <taxon>Methanobacteriati</taxon>
        <taxon>Methanobacteriota</taxon>
        <taxon>Stenosarchaea group</taxon>
        <taxon>Methanomicrobia</taxon>
        <taxon>Methanosarcinales</taxon>
        <taxon>Methanosarcinaceae</taxon>
        <taxon>Methanosarcina</taxon>
    </lineage>
</organism>
<keyword evidence="6 8" id="KW-0472">Membrane</keyword>
<dbReference type="GO" id="GO:0005886">
    <property type="term" value="C:plasma membrane"/>
    <property type="evidence" value="ECO:0007669"/>
    <property type="project" value="UniProtKB-SubCell"/>
</dbReference>
<feature type="transmembrane region" description="Helical" evidence="8">
    <location>
        <begin position="36"/>
        <end position="57"/>
    </location>
</feature>
<feature type="compositionally biased region" description="Basic and acidic residues" evidence="7">
    <location>
        <begin position="10"/>
        <end position="23"/>
    </location>
</feature>
<evidence type="ECO:0000313" key="9">
    <source>
        <dbReference type="EMBL" id="AKB27858.1"/>
    </source>
</evidence>
<feature type="transmembrane region" description="Helical" evidence="8">
    <location>
        <begin position="69"/>
        <end position="92"/>
    </location>
</feature>
<feature type="transmembrane region" description="Helical" evidence="8">
    <location>
        <begin position="414"/>
        <end position="434"/>
    </location>
</feature>
<dbReference type="Pfam" id="PF01554">
    <property type="entry name" value="MatE"/>
    <property type="match status" value="2"/>
</dbReference>
<dbReference type="KEGG" id="msw:MSSIT_1139"/>
<feature type="region of interest" description="Disordered" evidence="7">
    <location>
        <begin position="1"/>
        <end position="23"/>
    </location>
</feature>
<evidence type="ECO:0000256" key="8">
    <source>
        <dbReference type="SAM" id="Phobius"/>
    </source>
</evidence>
<feature type="transmembrane region" description="Helical" evidence="8">
    <location>
        <begin position="155"/>
        <end position="176"/>
    </location>
</feature>
<evidence type="ECO:0000256" key="2">
    <source>
        <dbReference type="ARBA" id="ARBA00022448"/>
    </source>
</evidence>
<evidence type="ECO:0000256" key="6">
    <source>
        <dbReference type="ARBA" id="ARBA00023136"/>
    </source>
</evidence>
<accession>A0A0E3P2V2</accession>
<feature type="transmembrane region" description="Helical" evidence="8">
    <location>
        <begin position="277"/>
        <end position="295"/>
    </location>
</feature>
<dbReference type="InterPro" id="IPR002528">
    <property type="entry name" value="MATE_fam"/>
</dbReference>
<name>A0A0E3P2V2_9EURY</name>
<sequence>MQEITAGKTARTEDPSSSLDEKTEGIKILHGDPKKAIVKLAIPLIVAMSVQTIYTLVDTFWVSGLGADALAAMGFVFPFFFIQMALTNGLGVGGGAAISRRIGARDKAGADNVAVHTLVIMLLIGTVFTLLSLSFLEDIFILSGAGRTAPLAVAYSKVIFGGSIIVFFANVGNAIIRSEGDSKRAMQAMIIGSVLNIVLDPVFIYTLGMGIAGAALATLLSFGLSCALMLYWFFVRKDSYVSFDFRGFKPDMGITLDIFRVGVPASVQQVTTAMMMLIINLIIVTVSSTDGVAVYSTGWRVVTIAIAPLVGVSMAVVSVSGAAFGAEDFEKARATHSYAIKLGLTLEAAIAVGTFVLAPWIASVFTRADAAAHIAPDLTAFLKIICIFYPTVSLGMLSSSLFQGAGKGLNALAANLLRTLVFTPLFAALFAFTLNMGQTGVWWGLVTGNGLGATVAYTWARYYLNGLLKSESKKTVAVESTA</sequence>
<dbReference type="InterPro" id="IPR052031">
    <property type="entry name" value="Membrane_Transporter-Flippase"/>
</dbReference>
<dbReference type="RefSeq" id="WP_052721553.1">
    <property type="nucleotide sequence ID" value="NZ_CP009506.1"/>
</dbReference>
<dbReference type="PATRIC" id="fig|1434120.4.peg.1446"/>
<keyword evidence="2" id="KW-0813">Transport</keyword>
<evidence type="ECO:0000256" key="5">
    <source>
        <dbReference type="ARBA" id="ARBA00022989"/>
    </source>
</evidence>
<dbReference type="NCBIfam" id="TIGR00797">
    <property type="entry name" value="matE"/>
    <property type="match status" value="1"/>
</dbReference>
<dbReference type="OrthoDB" id="214119at2157"/>
<dbReference type="AlphaFoldDB" id="A0A0E3P2V2"/>
<dbReference type="GO" id="GO:0015297">
    <property type="term" value="F:antiporter activity"/>
    <property type="evidence" value="ECO:0007669"/>
    <property type="project" value="InterPro"/>
</dbReference>
<dbReference type="GeneID" id="24859931"/>
<feature type="transmembrane region" description="Helical" evidence="8">
    <location>
        <begin position="214"/>
        <end position="234"/>
    </location>
</feature>
<feature type="transmembrane region" description="Helical" evidence="8">
    <location>
        <begin position="338"/>
        <end position="361"/>
    </location>
</feature>
<dbReference type="InterPro" id="IPR048279">
    <property type="entry name" value="MdtK-like"/>
</dbReference>
<dbReference type="PANTHER" id="PTHR43549:SF2">
    <property type="entry name" value="MULTIDRUG RESISTANCE PROTEIN NORM-RELATED"/>
    <property type="match status" value="1"/>
</dbReference>
<dbReference type="CDD" id="cd13147">
    <property type="entry name" value="MATE_MJ0709_like"/>
    <property type="match status" value="1"/>
</dbReference>
<dbReference type="HOGENOM" id="CLU_012893_0_1_2"/>
<feature type="transmembrane region" description="Helical" evidence="8">
    <location>
        <begin position="301"/>
        <end position="326"/>
    </location>
</feature>
<reference evidence="9 10" key="1">
    <citation type="submission" date="2014-07" db="EMBL/GenBank/DDBJ databases">
        <title>Methanogenic archaea and the global carbon cycle.</title>
        <authorList>
            <person name="Henriksen J.R."/>
            <person name="Luke J."/>
            <person name="Reinhart S."/>
            <person name="Benedict M.N."/>
            <person name="Youngblut N.D."/>
            <person name="Metcalf M.E."/>
            <person name="Whitaker R.J."/>
            <person name="Metcalf W.W."/>
        </authorList>
    </citation>
    <scope>NUCLEOTIDE SEQUENCE [LARGE SCALE GENOMIC DNA]</scope>
    <source>
        <strain evidence="9 10">T4/M</strain>
    </source>
</reference>
<comment type="subcellular location">
    <subcellularLocation>
        <location evidence="1">Cell membrane</location>
        <topology evidence="1">Multi-pass membrane protein</topology>
    </subcellularLocation>
</comment>
<evidence type="ECO:0000313" key="10">
    <source>
        <dbReference type="Proteomes" id="UP000033111"/>
    </source>
</evidence>
<keyword evidence="5 8" id="KW-1133">Transmembrane helix</keyword>
<feature type="transmembrane region" description="Helical" evidence="8">
    <location>
        <begin position="113"/>
        <end position="135"/>
    </location>
</feature>
<dbReference type="EMBL" id="CP009506">
    <property type="protein sequence ID" value="AKB27858.1"/>
    <property type="molecule type" value="Genomic_DNA"/>
</dbReference>
<feature type="transmembrane region" description="Helical" evidence="8">
    <location>
        <begin position="440"/>
        <end position="464"/>
    </location>
</feature>
<keyword evidence="4 8" id="KW-0812">Transmembrane</keyword>
<keyword evidence="10" id="KW-1185">Reference proteome</keyword>
<evidence type="ECO:0000256" key="3">
    <source>
        <dbReference type="ARBA" id="ARBA00022475"/>
    </source>
</evidence>
<evidence type="ECO:0000256" key="7">
    <source>
        <dbReference type="SAM" id="MobiDB-lite"/>
    </source>
</evidence>
<proteinExistence type="predicted"/>